<accession>A0A7T4R019</accession>
<evidence type="ECO:0000313" key="2">
    <source>
        <dbReference type="Proteomes" id="UP000596063"/>
    </source>
</evidence>
<dbReference type="Proteomes" id="UP000596063">
    <property type="component" value="Chromosome"/>
</dbReference>
<keyword evidence="2" id="KW-1185">Reference proteome</keyword>
<dbReference type="Gene3D" id="3.10.450.50">
    <property type="match status" value="1"/>
</dbReference>
<name>A0A7T4R019_9GAMM</name>
<dbReference type="KEGG" id="snan:I6N98_15670"/>
<protein>
    <recommendedName>
        <fullName evidence="3">Nuclear transport factor 2 family protein</fullName>
    </recommendedName>
</protein>
<evidence type="ECO:0008006" key="3">
    <source>
        <dbReference type="Google" id="ProtNLM"/>
    </source>
</evidence>
<evidence type="ECO:0000313" key="1">
    <source>
        <dbReference type="EMBL" id="QQD17762.1"/>
    </source>
</evidence>
<proteinExistence type="predicted"/>
<dbReference type="AlphaFoldDB" id="A0A7T4R019"/>
<organism evidence="1 2">
    <name type="scientific">Spongiibacter nanhainus</name>
    <dbReference type="NCBI Taxonomy" id="2794344"/>
    <lineage>
        <taxon>Bacteria</taxon>
        <taxon>Pseudomonadati</taxon>
        <taxon>Pseudomonadota</taxon>
        <taxon>Gammaproteobacteria</taxon>
        <taxon>Cellvibrionales</taxon>
        <taxon>Spongiibacteraceae</taxon>
        <taxon>Spongiibacter</taxon>
    </lineage>
</organism>
<dbReference type="EMBL" id="CP066167">
    <property type="protein sequence ID" value="QQD17762.1"/>
    <property type="molecule type" value="Genomic_DNA"/>
</dbReference>
<dbReference type="InterPro" id="IPR032710">
    <property type="entry name" value="NTF2-like_dom_sf"/>
</dbReference>
<dbReference type="SUPFAM" id="SSF54427">
    <property type="entry name" value="NTF2-like"/>
    <property type="match status" value="1"/>
</dbReference>
<gene>
    <name evidence="1" type="ORF">I6N98_15670</name>
</gene>
<dbReference type="RefSeq" id="WP_198569261.1">
    <property type="nucleotide sequence ID" value="NZ_CP066167.1"/>
</dbReference>
<reference evidence="1 2" key="1">
    <citation type="submission" date="2020-12" db="EMBL/GenBank/DDBJ databases">
        <authorList>
            <person name="Shan Y."/>
        </authorList>
    </citation>
    <scope>NUCLEOTIDE SEQUENCE [LARGE SCALE GENOMIC DNA]</scope>
    <source>
        <strain evidence="2">csc3.9</strain>
    </source>
</reference>
<sequence length="212" mass="24506">MSDKRVPSMTPPNKAYPREELEEMMQKWLAANVEAEKAGDWPTYLGPMYTEDAVYSWNIGPNEDFVAEGRSEICDIALGFQMHGFEEWEYPYHDIIIDEKRGTVIGFWKQLAPYRRKDGSRFEIAGIGGSWFEYAGNYQWHWQRDFFDFGNAKDCFFQLAGAGALEPVVKKKIHQQAKGALLPGHRKLREEPSRWEKARNAMAMVKIAMTGR</sequence>